<dbReference type="AlphaFoldDB" id="A0A0E9T3U3"/>
<evidence type="ECO:0000313" key="1">
    <source>
        <dbReference type="EMBL" id="JAH48286.1"/>
    </source>
</evidence>
<protein>
    <submittedName>
        <fullName evidence="1">Uncharacterized protein</fullName>
    </submittedName>
</protein>
<reference evidence="1" key="2">
    <citation type="journal article" date="2015" name="Fish Shellfish Immunol.">
        <title>Early steps in the European eel (Anguilla anguilla)-Vibrio vulnificus interaction in the gills: Role of the RtxA13 toxin.</title>
        <authorList>
            <person name="Callol A."/>
            <person name="Pajuelo D."/>
            <person name="Ebbesson L."/>
            <person name="Teles M."/>
            <person name="MacKenzie S."/>
            <person name="Amaro C."/>
        </authorList>
    </citation>
    <scope>NUCLEOTIDE SEQUENCE</scope>
</reference>
<reference evidence="1" key="1">
    <citation type="submission" date="2014-11" db="EMBL/GenBank/DDBJ databases">
        <authorList>
            <person name="Amaro Gonzalez C."/>
        </authorList>
    </citation>
    <scope>NUCLEOTIDE SEQUENCE</scope>
</reference>
<proteinExistence type="predicted"/>
<dbReference type="EMBL" id="GBXM01060291">
    <property type="protein sequence ID" value="JAH48286.1"/>
    <property type="molecule type" value="Transcribed_RNA"/>
</dbReference>
<name>A0A0E9T3U3_ANGAN</name>
<organism evidence="1">
    <name type="scientific">Anguilla anguilla</name>
    <name type="common">European freshwater eel</name>
    <name type="synonym">Muraena anguilla</name>
    <dbReference type="NCBI Taxonomy" id="7936"/>
    <lineage>
        <taxon>Eukaryota</taxon>
        <taxon>Metazoa</taxon>
        <taxon>Chordata</taxon>
        <taxon>Craniata</taxon>
        <taxon>Vertebrata</taxon>
        <taxon>Euteleostomi</taxon>
        <taxon>Actinopterygii</taxon>
        <taxon>Neopterygii</taxon>
        <taxon>Teleostei</taxon>
        <taxon>Anguilliformes</taxon>
        <taxon>Anguillidae</taxon>
        <taxon>Anguilla</taxon>
    </lineage>
</organism>
<accession>A0A0E9T3U3</accession>
<sequence length="28" mass="3070">MLLAQVSQFSENAMQMKLLLSGKCISTP</sequence>